<dbReference type="RefSeq" id="WP_146921773.1">
    <property type="nucleotide sequence ID" value="NZ_CP042430.1"/>
</dbReference>
<keyword evidence="3" id="KW-0862">Zinc</keyword>
<evidence type="ECO:0000256" key="2">
    <source>
        <dbReference type="ARBA" id="ARBA00022723"/>
    </source>
</evidence>
<reference evidence="6 7" key="1">
    <citation type="journal article" date="2018" name="J. Microbiol.">
        <title>Baekduia soli gen. nov., sp. nov., a novel bacterium isolated from the soil of Baekdu Mountain and proposal of a novel family name, Baekduiaceae fam. nov.</title>
        <authorList>
            <person name="An D.S."/>
            <person name="Siddiqi M.Z."/>
            <person name="Kim K.H."/>
            <person name="Yu H.S."/>
            <person name="Im W.T."/>
        </authorList>
    </citation>
    <scope>NUCLEOTIDE SEQUENCE [LARGE SCALE GENOMIC DNA]</scope>
    <source>
        <strain evidence="6 7">BR7-21</strain>
    </source>
</reference>
<accession>A0A5B8U9S1</accession>
<dbReference type="KEGG" id="bsol:FSW04_18770"/>
<evidence type="ECO:0000256" key="4">
    <source>
        <dbReference type="ARBA" id="ARBA00023239"/>
    </source>
</evidence>
<dbReference type="AlphaFoldDB" id="A0A5B8U9S1"/>
<dbReference type="PROSITE" id="PS51891">
    <property type="entry name" value="CENP_V_GFA"/>
    <property type="match status" value="1"/>
</dbReference>
<dbReference type="GO" id="GO:0046872">
    <property type="term" value="F:metal ion binding"/>
    <property type="evidence" value="ECO:0007669"/>
    <property type="project" value="UniProtKB-KW"/>
</dbReference>
<dbReference type="OrthoDB" id="9786619at2"/>
<evidence type="ECO:0000256" key="1">
    <source>
        <dbReference type="ARBA" id="ARBA00005495"/>
    </source>
</evidence>
<keyword evidence="2" id="KW-0479">Metal-binding</keyword>
<dbReference type="InterPro" id="IPR006913">
    <property type="entry name" value="CENP-V/GFA"/>
</dbReference>
<evidence type="ECO:0000259" key="5">
    <source>
        <dbReference type="PROSITE" id="PS51891"/>
    </source>
</evidence>
<dbReference type="Proteomes" id="UP000321805">
    <property type="component" value="Chromosome"/>
</dbReference>
<dbReference type="EMBL" id="CP042430">
    <property type="protein sequence ID" value="QEC49412.1"/>
    <property type="molecule type" value="Genomic_DNA"/>
</dbReference>
<organism evidence="6 7">
    <name type="scientific">Baekduia soli</name>
    <dbReference type="NCBI Taxonomy" id="496014"/>
    <lineage>
        <taxon>Bacteria</taxon>
        <taxon>Bacillati</taxon>
        <taxon>Actinomycetota</taxon>
        <taxon>Thermoleophilia</taxon>
        <taxon>Solirubrobacterales</taxon>
        <taxon>Baekduiaceae</taxon>
        <taxon>Baekduia</taxon>
    </lineage>
</organism>
<keyword evidence="7" id="KW-1185">Reference proteome</keyword>
<gene>
    <name evidence="6" type="ORF">FSW04_18770</name>
</gene>
<dbReference type="Gene3D" id="3.90.1590.10">
    <property type="entry name" value="glutathione-dependent formaldehyde- activating enzyme (gfa)"/>
    <property type="match status" value="1"/>
</dbReference>
<feature type="domain" description="CENP-V/GFA" evidence="5">
    <location>
        <begin position="7"/>
        <end position="123"/>
    </location>
</feature>
<evidence type="ECO:0000256" key="3">
    <source>
        <dbReference type="ARBA" id="ARBA00022833"/>
    </source>
</evidence>
<dbReference type="PANTHER" id="PTHR33337">
    <property type="entry name" value="GFA DOMAIN-CONTAINING PROTEIN"/>
    <property type="match status" value="1"/>
</dbReference>
<name>A0A5B8U9S1_9ACTN</name>
<sequence>MTTTAVLTGACGCGAVTFELSEPLGDAMYCHCTRCQRRSGGSTGAAAWAQPGSFRITSGEQELRRWAPPGGMVKVFCGICGSGLWAEMADDPAKVAIRLGAVDGDPGVRPSARIFAADAAPWEPIPDDGLPRYDGFPG</sequence>
<evidence type="ECO:0000313" key="7">
    <source>
        <dbReference type="Proteomes" id="UP000321805"/>
    </source>
</evidence>
<dbReference type="SUPFAM" id="SSF51316">
    <property type="entry name" value="Mss4-like"/>
    <property type="match status" value="1"/>
</dbReference>
<proteinExistence type="inferred from homology"/>
<dbReference type="InterPro" id="IPR011057">
    <property type="entry name" value="Mss4-like_sf"/>
</dbReference>
<evidence type="ECO:0000313" key="6">
    <source>
        <dbReference type="EMBL" id="QEC49412.1"/>
    </source>
</evidence>
<dbReference type="Pfam" id="PF04828">
    <property type="entry name" value="GFA"/>
    <property type="match status" value="1"/>
</dbReference>
<keyword evidence="4" id="KW-0456">Lyase</keyword>
<dbReference type="PANTHER" id="PTHR33337:SF40">
    <property type="entry name" value="CENP-V_GFA DOMAIN-CONTAINING PROTEIN-RELATED"/>
    <property type="match status" value="1"/>
</dbReference>
<comment type="similarity">
    <text evidence="1">Belongs to the Gfa family.</text>
</comment>
<dbReference type="GO" id="GO:0016846">
    <property type="term" value="F:carbon-sulfur lyase activity"/>
    <property type="evidence" value="ECO:0007669"/>
    <property type="project" value="InterPro"/>
</dbReference>
<protein>
    <submittedName>
        <fullName evidence="6">GFA family protein</fullName>
    </submittedName>
</protein>